<proteinExistence type="predicted"/>
<evidence type="ECO:0000313" key="2">
    <source>
        <dbReference type="EMBL" id="CAD0194310.1"/>
    </source>
</evidence>
<dbReference type="Proteomes" id="UP001154114">
    <property type="component" value="Chromosome 1"/>
</dbReference>
<gene>
    <name evidence="2" type="ORF">CINC_LOCUS601</name>
</gene>
<dbReference type="AlphaFoldDB" id="A0A9N8L089"/>
<feature type="region of interest" description="Disordered" evidence="1">
    <location>
        <begin position="259"/>
        <end position="357"/>
    </location>
</feature>
<accession>A0A9N8L089</accession>
<dbReference type="OrthoDB" id="8197504at2759"/>
<evidence type="ECO:0000256" key="1">
    <source>
        <dbReference type="SAM" id="MobiDB-lite"/>
    </source>
</evidence>
<keyword evidence="3" id="KW-1185">Reference proteome</keyword>
<feature type="compositionally biased region" description="Acidic residues" evidence="1">
    <location>
        <begin position="204"/>
        <end position="220"/>
    </location>
</feature>
<feature type="compositionally biased region" description="Polar residues" evidence="1">
    <location>
        <begin position="269"/>
        <end position="279"/>
    </location>
</feature>
<feature type="compositionally biased region" description="Low complexity" evidence="1">
    <location>
        <begin position="222"/>
        <end position="232"/>
    </location>
</feature>
<organism evidence="2 3">
    <name type="scientific">Chrysodeixis includens</name>
    <name type="common">Soybean looper</name>
    <name type="synonym">Pseudoplusia includens</name>
    <dbReference type="NCBI Taxonomy" id="689277"/>
    <lineage>
        <taxon>Eukaryota</taxon>
        <taxon>Metazoa</taxon>
        <taxon>Ecdysozoa</taxon>
        <taxon>Arthropoda</taxon>
        <taxon>Hexapoda</taxon>
        <taxon>Insecta</taxon>
        <taxon>Pterygota</taxon>
        <taxon>Neoptera</taxon>
        <taxon>Endopterygota</taxon>
        <taxon>Lepidoptera</taxon>
        <taxon>Glossata</taxon>
        <taxon>Ditrysia</taxon>
        <taxon>Noctuoidea</taxon>
        <taxon>Noctuidae</taxon>
        <taxon>Plusiinae</taxon>
        <taxon>Chrysodeixis</taxon>
    </lineage>
</organism>
<reference evidence="2" key="1">
    <citation type="submission" date="2021-12" db="EMBL/GenBank/DDBJ databases">
        <authorList>
            <person name="King R."/>
        </authorList>
    </citation>
    <scope>NUCLEOTIDE SEQUENCE</scope>
</reference>
<protein>
    <submittedName>
        <fullName evidence="2">Uncharacterized protein</fullName>
    </submittedName>
</protein>
<feature type="region of interest" description="Disordered" evidence="1">
    <location>
        <begin position="170"/>
        <end position="242"/>
    </location>
</feature>
<name>A0A9N8L089_CHRIL</name>
<dbReference type="EMBL" id="LR824004">
    <property type="protein sequence ID" value="CAD0194310.1"/>
    <property type="molecule type" value="Genomic_DNA"/>
</dbReference>
<sequence>MFGMWLRARHTNINQASGAGARGGAAGGPLQRRGVYRRCECLSARSTVASVDCGPAPSRAAEKGPTLVPLATSPARTHKHEDPTSIIFMTFVMAHILDWTNGQCVRRRVDLWRTIRAHGVSEAALCCAVPATRRCSPCRLRNSTFTQRASAGMPYFDFMLVACVAVSARAQDEERPSPARGLLKRGPLSKGKQTTTTTTPAPQDDVEYEEEGDYPAEGEAQEPSTEAPTSTTEGKKLVGSGVRPFRSNTELLEILKKKRAQAAEAKLNGPSTTTSSPAQDSLDPTKISYNTKSKKRFNNAPVTREVANEEAPPAPKPSRGRFGRPATRSVQEPEEEQAQSEVAPPSRSGRTFRRGGN</sequence>
<evidence type="ECO:0000313" key="3">
    <source>
        <dbReference type="Proteomes" id="UP001154114"/>
    </source>
</evidence>